<accession>A0A9E7L9H9</accession>
<evidence type="ECO:0000256" key="1">
    <source>
        <dbReference type="SAM" id="MobiDB-lite"/>
    </source>
</evidence>
<name>A0A9E7L9H9_9LILI</name>
<evidence type="ECO:0000313" key="3">
    <source>
        <dbReference type="Proteomes" id="UP001055439"/>
    </source>
</evidence>
<dbReference type="AlphaFoldDB" id="A0A9E7L9H9"/>
<proteinExistence type="predicted"/>
<feature type="compositionally biased region" description="Basic and acidic residues" evidence="1">
    <location>
        <begin position="1"/>
        <end position="15"/>
    </location>
</feature>
<dbReference type="EMBL" id="CP097511">
    <property type="protein sequence ID" value="URE42890.1"/>
    <property type="molecule type" value="Genomic_DNA"/>
</dbReference>
<dbReference type="Proteomes" id="UP001055439">
    <property type="component" value="Chromosome 9"/>
</dbReference>
<evidence type="ECO:0000313" key="2">
    <source>
        <dbReference type="EMBL" id="URE42890.1"/>
    </source>
</evidence>
<sequence>MVKTDAKSTVPEHYRAPLKGEASELQDSHPACYTQRRRKGGVRSETYMAVSFDLKFILLEILPTPELKAQGRELRIQNHLEMVHDCIWALNKVIIDAQMRALKEPAVEEWVNDVGIAIADVEDLLRSILGWQPRGAAASNLLPCSFPNVDGVASRHAILLELEEEARRLNYLVRRGSSLCLRKEMMDSTYPRREEEDEEKKKSTSPS</sequence>
<reference evidence="2" key="1">
    <citation type="submission" date="2022-05" db="EMBL/GenBank/DDBJ databases">
        <title>The Musa troglodytarum L. genome provides insights into the mechanism of non-climacteric behaviour and enrichment of carotenoids.</title>
        <authorList>
            <person name="Wang J."/>
        </authorList>
    </citation>
    <scope>NUCLEOTIDE SEQUENCE</scope>
    <source>
        <tissue evidence="2">Leaf</tissue>
    </source>
</reference>
<organism evidence="2 3">
    <name type="scientific">Musa troglodytarum</name>
    <name type="common">fe'i banana</name>
    <dbReference type="NCBI Taxonomy" id="320322"/>
    <lineage>
        <taxon>Eukaryota</taxon>
        <taxon>Viridiplantae</taxon>
        <taxon>Streptophyta</taxon>
        <taxon>Embryophyta</taxon>
        <taxon>Tracheophyta</taxon>
        <taxon>Spermatophyta</taxon>
        <taxon>Magnoliopsida</taxon>
        <taxon>Liliopsida</taxon>
        <taxon>Zingiberales</taxon>
        <taxon>Musaceae</taxon>
        <taxon>Musa</taxon>
    </lineage>
</organism>
<keyword evidence="3" id="KW-1185">Reference proteome</keyword>
<gene>
    <name evidence="2" type="ORF">MUK42_32810</name>
</gene>
<feature type="region of interest" description="Disordered" evidence="1">
    <location>
        <begin position="1"/>
        <end position="30"/>
    </location>
</feature>
<protein>
    <submittedName>
        <fullName evidence="2">Resistance protein</fullName>
    </submittedName>
</protein>
<feature type="region of interest" description="Disordered" evidence="1">
    <location>
        <begin position="186"/>
        <end position="207"/>
    </location>
</feature>